<feature type="transmembrane region" description="Helical" evidence="6">
    <location>
        <begin position="62"/>
        <end position="86"/>
    </location>
</feature>
<organism evidence="7 8">
    <name type="scientific">Polaromonas eurypsychrophila</name>
    <dbReference type="NCBI Taxonomy" id="1614635"/>
    <lineage>
        <taxon>Bacteria</taxon>
        <taxon>Pseudomonadati</taxon>
        <taxon>Pseudomonadota</taxon>
        <taxon>Betaproteobacteria</taxon>
        <taxon>Burkholderiales</taxon>
        <taxon>Comamonadaceae</taxon>
        <taxon>Polaromonas</taxon>
    </lineage>
</organism>
<comment type="similarity">
    <text evidence="2 6">Belongs to the GDT1 family.</text>
</comment>
<evidence type="ECO:0000256" key="1">
    <source>
        <dbReference type="ARBA" id="ARBA00004141"/>
    </source>
</evidence>
<protein>
    <recommendedName>
        <fullName evidence="6">GDT1 family protein</fullName>
    </recommendedName>
</protein>
<evidence type="ECO:0000256" key="6">
    <source>
        <dbReference type="RuleBase" id="RU365102"/>
    </source>
</evidence>
<dbReference type="AlphaFoldDB" id="A0A916S9D9"/>
<proteinExistence type="inferred from homology"/>
<dbReference type="PANTHER" id="PTHR12608">
    <property type="entry name" value="TRANSMEMBRANE PROTEIN HTP-1 RELATED"/>
    <property type="match status" value="1"/>
</dbReference>
<dbReference type="Pfam" id="PF01169">
    <property type="entry name" value="GDT1"/>
    <property type="match status" value="2"/>
</dbReference>
<dbReference type="InterPro" id="IPR001727">
    <property type="entry name" value="GDT1-like"/>
</dbReference>
<comment type="caution">
    <text evidence="7">The sequence shown here is derived from an EMBL/GenBank/DDBJ whole genome shotgun (WGS) entry which is preliminary data.</text>
</comment>
<dbReference type="EMBL" id="BMIG01000002">
    <property type="protein sequence ID" value="GGA89740.1"/>
    <property type="molecule type" value="Genomic_DNA"/>
</dbReference>
<name>A0A916S9D9_9BURK</name>
<feature type="transmembrane region" description="Helical" evidence="6">
    <location>
        <begin position="191"/>
        <end position="210"/>
    </location>
</feature>
<dbReference type="GO" id="GO:0046873">
    <property type="term" value="F:metal ion transmembrane transporter activity"/>
    <property type="evidence" value="ECO:0007669"/>
    <property type="project" value="InterPro"/>
</dbReference>
<evidence type="ECO:0000256" key="2">
    <source>
        <dbReference type="ARBA" id="ARBA00009190"/>
    </source>
</evidence>
<dbReference type="GO" id="GO:0016020">
    <property type="term" value="C:membrane"/>
    <property type="evidence" value="ECO:0007669"/>
    <property type="project" value="UniProtKB-SubCell"/>
</dbReference>
<keyword evidence="5 6" id="KW-0472">Membrane</keyword>
<evidence type="ECO:0000313" key="7">
    <source>
        <dbReference type="EMBL" id="GGA89740.1"/>
    </source>
</evidence>
<sequence length="212" mass="22410">MTAQLLLKAGDAVQSMVFGRSPQSVMEAFLVSTGIVALAEMGDKTQLLALVLAARFRKPWPIVAGIFVATLANHALAGALGAWLTTVVGPQMLRYILGASFLAMALWMLIPDKLESDGDTKAPRFGVFATTALVFFLAEMGDKTQIATVMLAARYNAMAAVVAGTTLGMMLANAPVVWLGERVTRLVPLRVVHIVSALIFAGLGLAALLIKV</sequence>
<evidence type="ECO:0000313" key="8">
    <source>
        <dbReference type="Proteomes" id="UP000620596"/>
    </source>
</evidence>
<evidence type="ECO:0000256" key="3">
    <source>
        <dbReference type="ARBA" id="ARBA00022692"/>
    </source>
</evidence>
<gene>
    <name evidence="7" type="ORF">GCM10011496_08190</name>
</gene>
<accession>A0A916S9D9</accession>
<reference evidence="7" key="1">
    <citation type="journal article" date="2014" name="Int. J. Syst. Evol. Microbiol.">
        <title>Complete genome sequence of Corynebacterium casei LMG S-19264T (=DSM 44701T), isolated from a smear-ripened cheese.</title>
        <authorList>
            <consortium name="US DOE Joint Genome Institute (JGI-PGF)"/>
            <person name="Walter F."/>
            <person name="Albersmeier A."/>
            <person name="Kalinowski J."/>
            <person name="Ruckert C."/>
        </authorList>
    </citation>
    <scope>NUCLEOTIDE SEQUENCE</scope>
    <source>
        <strain evidence="7">CGMCC 1.15322</strain>
    </source>
</reference>
<dbReference type="PANTHER" id="PTHR12608:SF1">
    <property type="entry name" value="TRANSMEMBRANE PROTEIN 165"/>
    <property type="match status" value="1"/>
</dbReference>
<dbReference type="Proteomes" id="UP000620596">
    <property type="component" value="Unassembled WGS sequence"/>
</dbReference>
<evidence type="ECO:0000256" key="5">
    <source>
        <dbReference type="ARBA" id="ARBA00023136"/>
    </source>
</evidence>
<reference evidence="7" key="2">
    <citation type="submission" date="2020-09" db="EMBL/GenBank/DDBJ databases">
        <authorList>
            <person name="Sun Q."/>
            <person name="Zhou Y."/>
        </authorList>
    </citation>
    <scope>NUCLEOTIDE SEQUENCE</scope>
    <source>
        <strain evidence="7">CGMCC 1.15322</strain>
    </source>
</reference>
<keyword evidence="8" id="KW-1185">Reference proteome</keyword>
<keyword evidence="3 6" id="KW-0812">Transmembrane</keyword>
<feature type="transmembrane region" description="Helical" evidence="6">
    <location>
        <begin position="122"/>
        <end position="138"/>
    </location>
</feature>
<comment type="subcellular location">
    <subcellularLocation>
        <location evidence="1 6">Membrane</location>
        <topology evidence="1 6">Multi-pass membrane protein</topology>
    </subcellularLocation>
</comment>
<evidence type="ECO:0000256" key="4">
    <source>
        <dbReference type="ARBA" id="ARBA00022989"/>
    </source>
</evidence>
<feature type="transmembrane region" description="Helical" evidence="6">
    <location>
        <begin position="158"/>
        <end position="179"/>
    </location>
</feature>
<feature type="transmembrane region" description="Helical" evidence="6">
    <location>
        <begin position="92"/>
        <end position="110"/>
    </location>
</feature>
<keyword evidence="4 6" id="KW-1133">Transmembrane helix</keyword>